<name>A0A975RSK0_9BRAD</name>
<dbReference type="PANTHER" id="PTHR11839">
    <property type="entry name" value="UDP/ADP-SUGAR PYROPHOSPHATASE"/>
    <property type="match status" value="1"/>
</dbReference>
<dbReference type="InterPro" id="IPR020476">
    <property type="entry name" value="Nudix_hydrolase"/>
</dbReference>
<dbReference type="AlphaFoldDB" id="A0A975RSK0"/>
<feature type="short sequence motif" description="Nudix box" evidence="4">
    <location>
        <begin position="47"/>
        <end position="68"/>
    </location>
</feature>
<dbReference type="Proteomes" id="UP000680805">
    <property type="component" value="Chromosome"/>
</dbReference>
<evidence type="ECO:0000256" key="4">
    <source>
        <dbReference type="HAMAP-Rule" id="MF_00298"/>
    </source>
</evidence>
<feature type="domain" description="Nudix hydrolase" evidence="5">
    <location>
        <begin position="6"/>
        <end position="159"/>
    </location>
</feature>
<dbReference type="Pfam" id="PF00293">
    <property type="entry name" value="NUDIX"/>
    <property type="match status" value="1"/>
</dbReference>
<dbReference type="RefSeq" id="WP_215614251.1">
    <property type="nucleotide sequence ID" value="NZ_CP076135.1"/>
</dbReference>
<protein>
    <recommendedName>
        <fullName evidence="4">RNA pyrophosphohydrolase</fullName>
        <ecNumber evidence="4">3.6.1.-</ecNumber>
    </recommendedName>
    <alternativeName>
        <fullName evidence="4">(Di)nucleoside polyphosphate hydrolase</fullName>
    </alternativeName>
</protein>
<dbReference type="GO" id="GO:0019693">
    <property type="term" value="P:ribose phosphate metabolic process"/>
    <property type="evidence" value="ECO:0007669"/>
    <property type="project" value="TreeGrafter"/>
</dbReference>
<dbReference type="Gene3D" id="3.90.79.10">
    <property type="entry name" value="Nucleoside Triphosphate Pyrophosphohydrolase"/>
    <property type="match status" value="1"/>
</dbReference>
<dbReference type="InterPro" id="IPR020084">
    <property type="entry name" value="NUDIX_hydrolase_CS"/>
</dbReference>
<comment type="cofactor">
    <cofactor evidence="2">
        <name>Mg(2+)</name>
        <dbReference type="ChEBI" id="CHEBI:18420"/>
    </cofactor>
</comment>
<comment type="similarity">
    <text evidence="4">Belongs to the Nudix hydrolase family. RppH subfamily.</text>
</comment>
<dbReference type="CDD" id="cd03671">
    <property type="entry name" value="NUDIX_Ap4A_hydrolase_plant_like"/>
    <property type="match status" value="1"/>
</dbReference>
<gene>
    <name evidence="4" type="primary">rppH</name>
    <name evidence="4" type="synonym">nudH</name>
    <name evidence="6" type="ORF">KMZ68_01975</name>
</gene>
<comment type="cofactor">
    <cofactor evidence="4">
        <name>a divalent metal cation</name>
        <dbReference type="ChEBI" id="CHEBI:60240"/>
    </cofactor>
</comment>
<evidence type="ECO:0000256" key="2">
    <source>
        <dbReference type="ARBA" id="ARBA00001946"/>
    </source>
</evidence>
<comment type="cofactor">
    <cofactor evidence="1">
        <name>Mn(2+)</name>
        <dbReference type="ChEBI" id="CHEBI:29035"/>
    </cofactor>
</comment>
<dbReference type="EC" id="3.6.1.-" evidence="4"/>
<dbReference type="GO" id="GO:0034432">
    <property type="term" value="F:bis(5'-adenosyl)-pentaphosphatase activity"/>
    <property type="evidence" value="ECO:0007669"/>
    <property type="project" value="TreeGrafter"/>
</dbReference>
<dbReference type="PRINTS" id="PR00502">
    <property type="entry name" value="NUDIXFAMILY"/>
</dbReference>
<evidence type="ECO:0000313" key="7">
    <source>
        <dbReference type="Proteomes" id="UP000680805"/>
    </source>
</evidence>
<dbReference type="PROSITE" id="PS00893">
    <property type="entry name" value="NUDIX_BOX"/>
    <property type="match status" value="1"/>
</dbReference>
<dbReference type="PROSITE" id="PS51462">
    <property type="entry name" value="NUDIX"/>
    <property type="match status" value="1"/>
</dbReference>
<dbReference type="GO" id="GO:0008893">
    <property type="term" value="F:guanosine-3',5'-bis(diphosphate) 3'-diphosphatase activity"/>
    <property type="evidence" value="ECO:0007669"/>
    <property type="project" value="TreeGrafter"/>
</dbReference>
<organism evidence="6 7">
    <name type="scientific">Bradyrhizobium sediminis</name>
    <dbReference type="NCBI Taxonomy" id="2840469"/>
    <lineage>
        <taxon>Bacteria</taxon>
        <taxon>Pseudomonadati</taxon>
        <taxon>Pseudomonadota</taxon>
        <taxon>Alphaproteobacteria</taxon>
        <taxon>Hyphomicrobiales</taxon>
        <taxon>Nitrobacteraceae</taxon>
        <taxon>Bradyrhizobium</taxon>
    </lineage>
</organism>
<dbReference type="HAMAP" id="MF_00298">
    <property type="entry name" value="Nudix_RppH"/>
    <property type="match status" value="1"/>
</dbReference>
<dbReference type="PANTHER" id="PTHR11839:SF22">
    <property type="entry name" value="NUDIX HYDROLASE 26, CHLOROPLASTIC"/>
    <property type="match status" value="1"/>
</dbReference>
<dbReference type="KEGG" id="bsei:KMZ68_01975"/>
<dbReference type="EMBL" id="CP076135">
    <property type="protein sequence ID" value="QWG18690.1"/>
    <property type="molecule type" value="Genomic_DNA"/>
</dbReference>
<comment type="function">
    <text evidence="4">Accelerates the degradation of transcripts by removing pyrophosphate from the 5'-end of triphosphorylated RNA, leading to a more labile monophosphorylated state that can stimulate subsequent ribonuclease cleavage.</text>
</comment>
<evidence type="ECO:0000259" key="5">
    <source>
        <dbReference type="PROSITE" id="PS51462"/>
    </source>
</evidence>
<dbReference type="InterPro" id="IPR015797">
    <property type="entry name" value="NUDIX_hydrolase-like_dom_sf"/>
</dbReference>
<reference evidence="6" key="1">
    <citation type="submission" date="2021-06" db="EMBL/GenBank/DDBJ databases">
        <title>Bradyrhizobium sp. S2-11-2 Genome sequencing.</title>
        <authorList>
            <person name="Jin L."/>
        </authorList>
    </citation>
    <scope>NUCLEOTIDE SEQUENCE</scope>
    <source>
        <strain evidence="6">S2-11-2</strain>
    </source>
</reference>
<dbReference type="NCBIfam" id="NF001938">
    <property type="entry name" value="PRK00714.1-5"/>
    <property type="match status" value="1"/>
</dbReference>
<evidence type="ECO:0000256" key="1">
    <source>
        <dbReference type="ARBA" id="ARBA00001936"/>
    </source>
</evidence>
<evidence type="ECO:0000256" key="3">
    <source>
        <dbReference type="ARBA" id="ARBA00022801"/>
    </source>
</evidence>
<dbReference type="SUPFAM" id="SSF55811">
    <property type="entry name" value="Nudix"/>
    <property type="match status" value="1"/>
</dbReference>
<evidence type="ECO:0000313" key="6">
    <source>
        <dbReference type="EMBL" id="QWG18690.1"/>
    </source>
</evidence>
<dbReference type="GO" id="GO:0006753">
    <property type="term" value="P:nucleoside phosphate metabolic process"/>
    <property type="evidence" value="ECO:0007669"/>
    <property type="project" value="TreeGrafter"/>
</dbReference>
<sequence>MADSKPYRPNVGIALFNAAGQVLIGRRFRDDGPEIILPGLEWQMPQGGIDADENPRDAVMRELWEETGVKGASYLGETDWLNYEFPPFPGPSTQRLAKFRGQRQKWFALRFAGSDDEIDPLTPRNGQPAEFDQWRWERLDRVADLVVPFRREVYRTVAREFAKFAQPFPT</sequence>
<dbReference type="InterPro" id="IPR000086">
    <property type="entry name" value="NUDIX_hydrolase_dom"/>
</dbReference>
<keyword evidence="3 4" id="KW-0378">Hydrolase</keyword>
<dbReference type="InterPro" id="IPR022927">
    <property type="entry name" value="RppH"/>
</dbReference>
<proteinExistence type="inferred from homology"/>
<accession>A0A975RSK0</accession>